<sequence length="531" mass="61243">MSDMTVYVGNLPSDVREKEIEDIFHKYGEIRNIDIKSRSRDSPAFAFIQFDDRRDAKEAVRARDGYEFDGKRLRVEFPRGQGPRGPGGRPTRDNGSRFGRNGGPPKRSNYRLIVEGLPRSGSWQDIKDHLKQAGEICYANVHNEEGVVEFERYEDLEYAIRKYDDTKFRSHKGETAYIRLKEDKSEYAKENKRRTRSISRSKSPIRGRSSSRSKSSIRGRRTVAVSMNAMNDKKERKEKCSGMPEAAAMLLVDLFIRDEKRWYQRVLGGCKKGVNERQKLLSEWQEELEGIGCDRTTHQIYSRIKGDLTMVKSRLSAEKVERGKTGGGLAKKSAKLDVARQKLYDHVAGSHALDGFEGGRESSEEPGLEMFSTVDEKTSHGNNGDEEDMDYNEIDDKMVLKRSDTKEKEDEVQVEEMAFKSTSFREVVQATPRKRGKQANDFDLKRRTVFDSQLELQEEKIDYIRTKKRILLDKEQRDLKLWEVQYQTAQLQRTLALEEVSIRGLIVREEDIIVREVDFNGKDFEAAGNDE</sequence>
<gene>
    <name evidence="9" type="ORF">GCK72_022682</name>
</gene>
<dbReference type="PROSITE" id="PS50102">
    <property type="entry name" value="RRM"/>
    <property type="match status" value="2"/>
</dbReference>
<feature type="domain" description="RRM" evidence="8">
    <location>
        <begin position="110"/>
        <end position="183"/>
    </location>
</feature>
<dbReference type="CTD" id="9813137"/>
<evidence type="ECO:0000256" key="7">
    <source>
        <dbReference type="SAM" id="MobiDB-lite"/>
    </source>
</evidence>
<feature type="compositionally biased region" description="Basic and acidic residues" evidence="7">
    <location>
        <begin position="231"/>
        <end position="240"/>
    </location>
</feature>
<accession>A0A6A5FUT2</accession>
<dbReference type="GO" id="GO:0006397">
    <property type="term" value="P:mRNA processing"/>
    <property type="evidence" value="ECO:0007669"/>
    <property type="project" value="UniProtKB-KW"/>
</dbReference>
<dbReference type="FunFam" id="3.30.70.330:FF:000815">
    <property type="entry name" value="Serine/arginine-rich splicing factor SR30"/>
    <property type="match status" value="1"/>
</dbReference>
<feature type="region of interest" description="Disordered" evidence="7">
    <location>
        <begin position="186"/>
        <end position="240"/>
    </location>
</feature>
<dbReference type="RefSeq" id="XP_053578553.1">
    <property type="nucleotide sequence ID" value="XM_053734987.1"/>
</dbReference>
<dbReference type="InterPro" id="IPR035979">
    <property type="entry name" value="RBD_domain_sf"/>
</dbReference>
<protein>
    <recommendedName>
        <fullName evidence="8">RRM domain-containing protein</fullName>
    </recommendedName>
</protein>
<keyword evidence="2" id="KW-0507">mRNA processing</keyword>
<dbReference type="PANTHER" id="PTHR23003">
    <property type="entry name" value="RNA RECOGNITION MOTIF RRM DOMAIN CONTAINING PROTEIN"/>
    <property type="match status" value="1"/>
</dbReference>
<keyword evidence="4 6" id="KW-0694">RNA-binding</keyword>
<feature type="compositionally biased region" description="Basic residues" evidence="7">
    <location>
        <begin position="191"/>
        <end position="221"/>
    </location>
</feature>
<dbReference type="GO" id="GO:0005634">
    <property type="term" value="C:nucleus"/>
    <property type="evidence" value="ECO:0007669"/>
    <property type="project" value="UniProtKB-SubCell"/>
</dbReference>
<comment type="subcellular location">
    <subcellularLocation>
        <location evidence="1">Nucleus</location>
    </subcellularLocation>
</comment>
<dbReference type="KEGG" id="crq:GCK72_022682"/>
<dbReference type="InterPro" id="IPR000504">
    <property type="entry name" value="RRM_dom"/>
</dbReference>
<dbReference type="InterPro" id="IPR012677">
    <property type="entry name" value="Nucleotide-bd_a/b_plait_sf"/>
</dbReference>
<dbReference type="GO" id="GO:0003729">
    <property type="term" value="F:mRNA binding"/>
    <property type="evidence" value="ECO:0007669"/>
    <property type="project" value="TreeGrafter"/>
</dbReference>
<evidence type="ECO:0000313" key="9">
    <source>
        <dbReference type="EMBL" id="KAF1746229.1"/>
    </source>
</evidence>
<dbReference type="Gene3D" id="3.30.70.330">
    <property type="match status" value="2"/>
</dbReference>
<dbReference type="AlphaFoldDB" id="A0A6A5FUT2"/>
<dbReference type="Proteomes" id="UP000483820">
    <property type="component" value="Chromosome X"/>
</dbReference>
<dbReference type="CDD" id="cd12338">
    <property type="entry name" value="RRM1_SRSF1_like"/>
    <property type="match status" value="1"/>
</dbReference>
<dbReference type="PANTHER" id="PTHR23003:SF62">
    <property type="entry name" value="SERINE_ARGININE (SR)-TYPE SHUTTLING MRNA BINDING PROTEIN NPL3"/>
    <property type="match status" value="1"/>
</dbReference>
<evidence type="ECO:0000259" key="8">
    <source>
        <dbReference type="PROSITE" id="PS50102"/>
    </source>
</evidence>
<keyword evidence="5" id="KW-0539">Nucleus</keyword>
<evidence type="ECO:0000256" key="3">
    <source>
        <dbReference type="ARBA" id="ARBA00022737"/>
    </source>
</evidence>
<evidence type="ECO:0000313" key="10">
    <source>
        <dbReference type="Proteomes" id="UP000483820"/>
    </source>
</evidence>
<evidence type="ECO:0000256" key="6">
    <source>
        <dbReference type="PROSITE-ProRule" id="PRU00176"/>
    </source>
</evidence>
<proteinExistence type="predicted"/>
<feature type="domain" description="RRM" evidence="8">
    <location>
        <begin position="4"/>
        <end position="80"/>
    </location>
</feature>
<evidence type="ECO:0000256" key="1">
    <source>
        <dbReference type="ARBA" id="ARBA00004123"/>
    </source>
</evidence>
<dbReference type="EMBL" id="WUAV01000006">
    <property type="protein sequence ID" value="KAF1746229.1"/>
    <property type="molecule type" value="Genomic_DNA"/>
</dbReference>
<dbReference type="SMART" id="SM00360">
    <property type="entry name" value="RRM"/>
    <property type="match status" value="2"/>
</dbReference>
<organism evidence="9 10">
    <name type="scientific">Caenorhabditis remanei</name>
    <name type="common">Caenorhabditis vulgaris</name>
    <dbReference type="NCBI Taxonomy" id="31234"/>
    <lineage>
        <taxon>Eukaryota</taxon>
        <taxon>Metazoa</taxon>
        <taxon>Ecdysozoa</taxon>
        <taxon>Nematoda</taxon>
        <taxon>Chromadorea</taxon>
        <taxon>Rhabditida</taxon>
        <taxon>Rhabditina</taxon>
        <taxon>Rhabditomorpha</taxon>
        <taxon>Rhabditoidea</taxon>
        <taxon>Rhabditidae</taxon>
        <taxon>Peloderinae</taxon>
        <taxon>Caenorhabditis</taxon>
    </lineage>
</organism>
<feature type="region of interest" description="Disordered" evidence="7">
    <location>
        <begin position="76"/>
        <end position="109"/>
    </location>
</feature>
<comment type="caution">
    <text evidence="9">The sequence shown here is derived from an EMBL/GenBank/DDBJ whole genome shotgun (WGS) entry which is preliminary data.</text>
</comment>
<dbReference type="InterPro" id="IPR050374">
    <property type="entry name" value="RRT5_SRSF_SR"/>
</dbReference>
<evidence type="ECO:0000256" key="4">
    <source>
        <dbReference type="ARBA" id="ARBA00022884"/>
    </source>
</evidence>
<keyword evidence="3" id="KW-0677">Repeat</keyword>
<name>A0A6A5FUT2_CAERE</name>
<reference evidence="9 10" key="1">
    <citation type="submission" date="2019-12" db="EMBL/GenBank/DDBJ databases">
        <title>Chromosome-level assembly of the Caenorhabditis remanei genome.</title>
        <authorList>
            <person name="Teterina A.A."/>
            <person name="Willis J.H."/>
            <person name="Phillips P.C."/>
        </authorList>
    </citation>
    <scope>NUCLEOTIDE SEQUENCE [LARGE SCALE GENOMIC DNA]</scope>
    <source>
        <strain evidence="9 10">PX506</strain>
        <tissue evidence="9">Whole organism</tissue>
    </source>
</reference>
<dbReference type="GO" id="GO:0005737">
    <property type="term" value="C:cytoplasm"/>
    <property type="evidence" value="ECO:0007669"/>
    <property type="project" value="TreeGrafter"/>
</dbReference>
<evidence type="ECO:0000256" key="5">
    <source>
        <dbReference type="ARBA" id="ARBA00023242"/>
    </source>
</evidence>
<dbReference type="SUPFAM" id="SSF54928">
    <property type="entry name" value="RNA-binding domain, RBD"/>
    <property type="match status" value="1"/>
</dbReference>
<evidence type="ECO:0000256" key="2">
    <source>
        <dbReference type="ARBA" id="ARBA00022664"/>
    </source>
</evidence>
<dbReference type="GeneID" id="9813137"/>
<dbReference type="Pfam" id="PF00076">
    <property type="entry name" value="RRM_1"/>
    <property type="match status" value="2"/>
</dbReference>